<comment type="caution">
    <text evidence="2">The sequence shown here is derived from an EMBL/GenBank/DDBJ whole genome shotgun (WGS) entry which is preliminary data.</text>
</comment>
<keyword evidence="3" id="KW-1185">Reference proteome</keyword>
<dbReference type="Proteomes" id="UP000824120">
    <property type="component" value="Chromosome 1"/>
</dbReference>
<evidence type="ECO:0000313" key="3">
    <source>
        <dbReference type="Proteomes" id="UP000824120"/>
    </source>
</evidence>
<dbReference type="AlphaFoldDB" id="A0A9J6AUZ7"/>
<name>A0A9J6AUZ7_SOLCO</name>
<evidence type="ECO:0000313" key="2">
    <source>
        <dbReference type="EMBL" id="KAG5628358.1"/>
    </source>
</evidence>
<sequence>MCAVGAAKASCKIRPCTVRLLHVARQDIGVDLRHKAQGLYPKKRRIGNFTVESEFMSSRSKNFSRENPSSSSSETHLVKRITRASTRGNIYKPCGQHDSTSIMIIRERSPHMLPSLDRPHII</sequence>
<feature type="compositionally biased region" description="Polar residues" evidence="1">
    <location>
        <begin position="57"/>
        <end position="68"/>
    </location>
</feature>
<protein>
    <submittedName>
        <fullName evidence="2">Uncharacterized protein</fullName>
    </submittedName>
</protein>
<gene>
    <name evidence="2" type="ORF">H5410_000075</name>
</gene>
<reference evidence="2 3" key="1">
    <citation type="submission" date="2020-09" db="EMBL/GenBank/DDBJ databases">
        <title>De no assembly of potato wild relative species, Solanum commersonii.</title>
        <authorList>
            <person name="Cho K."/>
        </authorList>
    </citation>
    <scope>NUCLEOTIDE SEQUENCE [LARGE SCALE GENOMIC DNA]</scope>
    <source>
        <strain evidence="2">LZ3.2</strain>
        <tissue evidence="2">Leaf</tissue>
    </source>
</reference>
<dbReference type="EMBL" id="JACXVP010000001">
    <property type="protein sequence ID" value="KAG5628358.1"/>
    <property type="molecule type" value="Genomic_DNA"/>
</dbReference>
<accession>A0A9J6AUZ7</accession>
<proteinExistence type="predicted"/>
<organism evidence="2 3">
    <name type="scientific">Solanum commersonii</name>
    <name type="common">Commerson's wild potato</name>
    <name type="synonym">Commerson's nightshade</name>
    <dbReference type="NCBI Taxonomy" id="4109"/>
    <lineage>
        <taxon>Eukaryota</taxon>
        <taxon>Viridiplantae</taxon>
        <taxon>Streptophyta</taxon>
        <taxon>Embryophyta</taxon>
        <taxon>Tracheophyta</taxon>
        <taxon>Spermatophyta</taxon>
        <taxon>Magnoliopsida</taxon>
        <taxon>eudicotyledons</taxon>
        <taxon>Gunneridae</taxon>
        <taxon>Pentapetalae</taxon>
        <taxon>asterids</taxon>
        <taxon>lamiids</taxon>
        <taxon>Solanales</taxon>
        <taxon>Solanaceae</taxon>
        <taxon>Solanoideae</taxon>
        <taxon>Solaneae</taxon>
        <taxon>Solanum</taxon>
    </lineage>
</organism>
<evidence type="ECO:0000256" key="1">
    <source>
        <dbReference type="SAM" id="MobiDB-lite"/>
    </source>
</evidence>
<feature type="region of interest" description="Disordered" evidence="1">
    <location>
        <begin position="57"/>
        <end position="77"/>
    </location>
</feature>